<dbReference type="Proteomes" id="UP000054248">
    <property type="component" value="Unassembled WGS sequence"/>
</dbReference>
<dbReference type="Pfam" id="PF13508">
    <property type="entry name" value="Acetyltransf_7"/>
    <property type="match status" value="1"/>
</dbReference>
<keyword evidence="3" id="KW-1185">Reference proteome</keyword>
<evidence type="ECO:0000259" key="1">
    <source>
        <dbReference type="PROSITE" id="PS51186"/>
    </source>
</evidence>
<evidence type="ECO:0000313" key="3">
    <source>
        <dbReference type="Proteomes" id="UP000054248"/>
    </source>
</evidence>
<dbReference type="AlphaFoldDB" id="A0A0C3LLQ0"/>
<gene>
    <name evidence="2" type="ORF">M407DRAFT_245229</name>
</gene>
<dbReference type="CDD" id="cd04301">
    <property type="entry name" value="NAT_SF"/>
    <property type="match status" value="1"/>
</dbReference>
<dbReference type="HOGENOM" id="CLU_056607_4_0_1"/>
<accession>A0A0C3LLQ0</accession>
<dbReference type="InterPro" id="IPR000182">
    <property type="entry name" value="GNAT_dom"/>
</dbReference>
<reference evidence="2 3" key="1">
    <citation type="submission" date="2014-04" db="EMBL/GenBank/DDBJ databases">
        <authorList>
            <consortium name="DOE Joint Genome Institute"/>
            <person name="Kuo A."/>
            <person name="Girlanda M."/>
            <person name="Perotto S."/>
            <person name="Kohler A."/>
            <person name="Nagy L.G."/>
            <person name="Floudas D."/>
            <person name="Copeland A."/>
            <person name="Barry K.W."/>
            <person name="Cichocki N."/>
            <person name="Veneault-Fourrey C."/>
            <person name="LaButti K."/>
            <person name="Lindquist E.A."/>
            <person name="Lipzen A."/>
            <person name="Lundell T."/>
            <person name="Morin E."/>
            <person name="Murat C."/>
            <person name="Sun H."/>
            <person name="Tunlid A."/>
            <person name="Henrissat B."/>
            <person name="Grigoriev I.V."/>
            <person name="Hibbett D.S."/>
            <person name="Martin F."/>
            <person name="Nordberg H.P."/>
            <person name="Cantor M.N."/>
            <person name="Hua S.X."/>
        </authorList>
    </citation>
    <scope>NUCLEOTIDE SEQUENCE [LARGE SCALE GENOMIC DNA]</scope>
    <source>
        <strain evidence="2 3">MUT 4182</strain>
    </source>
</reference>
<dbReference type="InterPro" id="IPR016181">
    <property type="entry name" value="Acyl_CoA_acyltransferase"/>
</dbReference>
<reference evidence="3" key="2">
    <citation type="submission" date="2015-01" db="EMBL/GenBank/DDBJ databases">
        <title>Evolutionary Origins and Diversification of the Mycorrhizal Mutualists.</title>
        <authorList>
            <consortium name="DOE Joint Genome Institute"/>
            <consortium name="Mycorrhizal Genomics Consortium"/>
            <person name="Kohler A."/>
            <person name="Kuo A."/>
            <person name="Nagy L.G."/>
            <person name="Floudas D."/>
            <person name="Copeland A."/>
            <person name="Barry K.W."/>
            <person name="Cichocki N."/>
            <person name="Veneault-Fourrey C."/>
            <person name="LaButti K."/>
            <person name="Lindquist E.A."/>
            <person name="Lipzen A."/>
            <person name="Lundell T."/>
            <person name="Morin E."/>
            <person name="Murat C."/>
            <person name="Riley R."/>
            <person name="Ohm R."/>
            <person name="Sun H."/>
            <person name="Tunlid A."/>
            <person name="Henrissat B."/>
            <person name="Grigoriev I.V."/>
            <person name="Hibbett D.S."/>
            <person name="Martin F."/>
        </authorList>
    </citation>
    <scope>NUCLEOTIDE SEQUENCE [LARGE SCALE GENOMIC DNA]</scope>
    <source>
        <strain evidence="3">MUT 4182</strain>
    </source>
</reference>
<protein>
    <recommendedName>
        <fullName evidence="1">N-acetyltransferase domain-containing protein</fullName>
    </recommendedName>
</protein>
<sequence>MEIEVSGRKVILRQIAAADTVPLRHSILWPDKPESFVLIPEDDSGLHFGAFLGDDGNGPISVISFFQESLPGAQDTHSPQPAARFRKFATESEYQGQGIGSELLSFATNQVKAMWGVNLGWCDARVSAMGWYVKRGMHELGGNGNAIFFKEHIPYLKMGMEV</sequence>
<dbReference type="GO" id="GO:0016747">
    <property type="term" value="F:acyltransferase activity, transferring groups other than amino-acyl groups"/>
    <property type="evidence" value="ECO:0007669"/>
    <property type="project" value="InterPro"/>
</dbReference>
<proteinExistence type="predicted"/>
<dbReference type="SUPFAM" id="SSF55729">
    <property type="entry name" value="Acyl-CoA N-acyltransferases (Nat)"/>
    <property type="match status" value="1"/>
</dbReference>
<evidence type="ECO:0000313" key="2">
    <source>
        <dbReference type="EMBL" id="KIO22272.1"/>
    </source>
</evidence>
<feature type="domain" description="N-acetyltransferase" evidence="1">
    <location>
        <begin position="10"/>
        <end position="161"/>
    </location>
</feature>
<dbReference type="OrthoDB" id="410198at2759"/>
<name>A0A0C3LLQ0_9AGAM</name>
<organism evidence="2 3">
    <name type="scientific">Tulasnella calospora MUT 4182</name>
    <dbReference type="NCBI Taxonomy" id="1051891"/>
    <lineage>
        <taxon>Eukaryota</taxon>
        <taxon>Fungi</taxon>
        <taxon>Dikarya</taxon>
        <taxon>Basidiomycota</taxon>
        <taxon>Agaricomycotina</taxon>
        <taxon>Agaricomycetes</taxon>
        <taxon>Cantharellales</taxon>
        <taxon>Tulasnellaceae</taxon>
        <taxon>Tulasnella</taxon>
    </lineage>
</organism>
<dbReference type="EMBL" id="KN823114">
    <property type="protein sequence ID" value="KIO22272.1"/>
    <property type="molecule type" value="Genomic_DNA"/>
</dbReference>
<dbReference type="Gene3D" id="3.40.630.30">
    <property type="match status" value="1"/>
</dbReference>
<dbReference type="PROSITE" id="PS51186">
    <property type="entry name" value="GNAT"/>
    <property type="match status" value="1"/>
</dbReference>